<dbReference type="STRING" id="354355.SAMN05660816_03996"/>
<evidence type="ECO:0000259" key="1">
    <source>
        <dbReference type="Pfam" id="PF14905"/>
    </source>
</evidence>
<name>A0A1V9E4D9_9BACT</name>
<evidence type="ECO:0000313" key="2">
    <source>
        <dbReference type="EMBL" id="OQP40962.1"/>
    </source>
</evidence>
<dbReference type="InterPro" id="IPR041700">
    <property type="entry name" value="OMP_b-brl_3"/>
</dbReference>
<feature type="domain" description="Outer membrane protein beta-barrel" evidence="1">
    <location>
        <begin position="217"/>
        <end position="677"/>
    </location>
</feature>
<reference evidence="3" key="1">
    <citation type="submission" date="2016-04" db="EMBL/GenBank/DDBJ databases">
        <authorList>
            <person name="Chen L."/>
            <person name="Zhuang W."/>
            <person name="Wang G."/>
        </authorList>
    </citation>
    <scope>NUCLEOTIDE SEQUENCE [LARGE SCALE GENOMIC DNA]</scope>
    <source>
        <strain evidence="3">17621</strain>
    </source>
</reference>
<dbReference type="Pfam" id="PF14905">
    <property type="entry name" value="OMP_b-brl_3"/>
    <property type="match status" value="1"/>
</dbReference>
<protein>
    <recommendedName>
        <fullName evidence="1">Outer membrane protein beta-barrel domain-containing protein</fullName>
    </recommendedName>
</protein>
<dbReference type="AlphaFoldDB" id="A0A1V9E4D9"/>
<organism evidence="2 3">
    <name type="scientific">Niastella yeongjuensis</name>
    <dbReference type="NCBI Taxonomy" id="354355"/>
    <lineage>
        <taxon>Bacteria</taxon>
        <taxon>Pseudomonadati</taxon>
        <taxon>Bacteroidota</taxon>
        <taxon>Chitinophagia</taxon>
        <taxon>Chitinophagales</taxon>
        <taxon>Chitinophagaceae</taxon>
        <taxon>Niastella</taxon>
    </lineage>
</organism>
<evidence type="ECO:0000313" key="3">
    <source>
        <dbReference type="Proteomes" id="UP000192610"/>
    </source>
</evidence>
<dbReference type="Proteomes" id="UP000192610">
    <property type="component" value="Unassembled WGS sequence"/>
</dbReference>
<keyword evidence="3" id="KW-1185">Reference proteome</keyword>
<gene>
    <name evidence="2" type="ORF">A4H97_15270</name>
</gene>
<sequence length="688" mass="79123">MGSDGNKYWNNNVMLNAFKGKRKFAAYGIMSNTGKTGLNWNEGMNYGANNSVEVGVDDNGNVTNSWNNNWDNEFGGSSYWGEGLPKGWNGGLHYSNKWNGDKIHLNSNYLYNKLNTEAEGNTFSQNILNDTVTYTNEHGNSFTSKYRHRLDGLYEAQLDSLASIKITVQGSQGKSYSESNYHQESINSENDTLSIIDRKSAVDADNKNFNSSILWRQKFRKVGRTLSVSARQNYTDQASHGLFYSDNNYFKNRLPDSSNILDQQKLNESTISAINAKASYTEPINKRSLLEFNYSIDNNHRQSRITTLEKIDPTGKDYSNRIDSLSNDYSFNVFTQSGGINYRYAKPKKINFSFGMNISNAAYTRQDLQNDSTIKYSFTNYYPQANLNWTMGTNGNFRFSYNGSTQAPSIDQIQPIKDITNQLNIRLGNPDLKQAFRHRLNASYESYKFLSDRSIYAEINYSATQNDFSSSNWLDPNTGRKTSQPINVNGNYRLSSYMWYRKKVTKWGLRAGGNASVNLNHNTNFTNGQENRNDVYTYSLGPGLGLYKEKKYSFWLMTNFDFNESQTSLQADHITRYLTQRHEFDIWMSLPWKLEVNGDVTFNIRQKTSVFENNNNNTIVNASIDRKILKNDIARLRFSVRDLLNQNIGFNRNINSNFISERTYNNIKRNFMVSFIYNFSKNGKPMGW</sequence>
<dbReference type="EMBL" id="LVXG01000067">
    <property type="protein sequence ID" value="OQP40962.1"/>
    <property type="molecule type" value="Genomic_DNA"/>
</dbReference>
<accession>A0A1V9E4D9</accession>
<comment type="caution">
    <text evidence="2">The sequence shown here is derived from an EMBL/GenBank/DDBJ whole genome shotgun (WGS) entry which is preliminary data.</text>
</comment>
<dbReference type="SUPFAM" id="SSF56935">
    <property type="entry name" value="Porins"/>
    <property type="match status" value="1"/>
</dbReference>
<proteinExistence type="predicted"/>